<dbReference type="Proteomes" id="UP000559182">
    <property type="component" value="Unassembled WGS sequence"/>
</dbReference>
<evidence type="ECO:0000256" key="3">
    <source>
        <dbReference type="ARBA" id="ARBA00023125"/>
    </source>
</evidence>
<dbReference type="GO" id="GO:0003677">
    <property type="term" value="F:DNA binding"/>
    <property type="evidence" value="ECO:0007669"/>
    <property type="project" value="UniProtKB-KW"/>
</dbReference>
<evidence type="ECO:0000313" key="6">
    <source>
        <dbReference type="EMBL" id="MBB2894020.1"/>
    </source>
</evidence>
<dbReference type="SUPFAM" id="SSF53850">
    <property type="entry name" value="Periplasmic binding protein-like II"/>
    <property type="match status" value="1"/>
</dbReference>
<dbReference type="EMBL" id="JACHVQ010000004">
    <property type="protein sequence ID" value="MBB2894020.1"/>
    <property type="molecule type" value="Genomic_DNA"/>
</dbReference>
<keyword evidence="3 6" id="KW-0238">DNA-binding</keyword>
<dbReference type="GO" id="GO:0032993">
    <property type="term" value="C:protein-DNA complex"/>
    <property type="evidence" value="ECO:0007669"/>
    <property type="project" value="TreeGrafter"/>
</dbReference>
<dbReference type="SUPFAM" id="SSF46785">
    <property type="entry name" value="Winged helix' DNA-binding domain"/>
    <property type="match status" value="1"/>
</dbReference>
<proteinExistence type="inferred from homology"/>
<evidence type="ECO:0000313" key="7">
    <source>
        <dbReference type="Proteomes" id="UP000559182"/>
    </source>
</evidence>
<evidence type="ECO:0000256" key="1">
    <source>
        <dbReference type="ARBA" id="ARBA00009437"/>
    </source>
</evidence>
<keyword evidence="2" id="KW-0805">Transcription regulation</keyword>
<feature type="domain" description="HTH lysR-type" evidence="5">
    <location>
        <begin position="2"/>
        <end position="59"/>
    </location>
</feature>
<dbReference type="InterPro" id="IPR036390">
    <property type="entry name" value="WH_DNA-bd_sf"/>
</dbReference>
<dbReference type="Pfam" id="PF03466">
    <property type="entry name" value="LysR_substrate"/>
    <property type="match status" value="1"/>
</dbReference>
<organism evidence="6 7">
    <name type="scientific">Flexivirga oryzae</name>
    <dbReference type="NCBI Taxonomy" id="1794944"/>
    <lineage>
        <taxon>Bacteria</taxon>
        <taxon>Bacillati</taxon>
        <taxon>Actinomycetota</taxon>
        <taxon>Actinomycetes</taxon>
        <taxon>Micrococcales</taxon>
        <taxon>Dermacoccaceae</taxon>
        <taxon>Flexivirga</taxon>
    </lineage>
</organism>
<dbReference type="InterPro" id="IPR000847">
    <property type="entry name" value="LysR_HTH_N"/>
</dbReference>
<dbReference type="Gene3D" id="1.10.10.10">
    <property type="entry name" value="Winged helix-like DNA-binding domain superfamily/Winged helix DNA-binding domain"/>
    <property type="match status" value="1"/>
</dbReference>
<sequence>MLEVRRLRLLRELSGRGTIAEVAEALHLSPSSISQQLSQLEREVGVPLLRKTGRRLELTPAAAVLVEHTERILSELEEAESAAVGLSGEASGTLRIAVFQSAAVAFMPRLLAELATAHPRLRVTMSQREPEEGLRETAAHEFDLVIAEQYPHHAAPRHPSLDRVPLTTDSLHLAVPVDGAAFAGVESIEQAGGLPWVMEPQGAASRHWAEQLCRQAGFEPDVRFETDDLQAHVALIESGNAVAVLPDLMLVPRRPRARLIELPGRPRRSVFTSVRRSSTGTPAVRACRSVLAEVFPTTVELT</sequence>
<dbReference type="Pfam" id="PF00126">
    <property type="entry name" value="HTH_1"/>
    <property type="match status" value="1"/>
</dbReference>
<dbReference type="PANTHER" id="PTHR30346:SF29">
    <property type="entry name" value="LYSR SUBSTRATE-BINDING"/>
    <property type="match status" value="1"/>
</dbReference>
<dbReference type="InterPro" id="IPR005119">
    <property type="entry name" value="LysR_subst-bd"/>
</dbReference>
<reference evidence="6 7" key="1">
    <citation type="submission" date="2020-08" db="EMBL/GenBank/DDBJ databases">
        <title>Sequencing the genomes of 1000 actinobacteria strains.</title>
        <authorList>
            <person name="Klenk H.-P."/>
        </authorList>
    </citation>
    <scope>NUCLEOTIDE SEQUENCE [LARGE SCALE GENOMIC DNA]</scope>
    <source>
        <strain evidence="6 7">DSM 105369</strain>
    </source>
</reference>
<dbReference type="RefSeq" id="WP_183322477.1">
    <property type="nucleotide sequence ID" value="NZ_JACHVQ010000004.1"/>
</dbReference>
<gene>
    <name evidence="6" type="ORF">FHU39_004056</name>
</gene>
<dbReference type="PROSITE" id="PS50931">
    <property type="entry name" value="HTH_LYSR"/>
    <property type="match status" value="1"/>
</dbReference>
<dbReference type="AlphaFoldDB" id="A0A839N8C1"/>
<evidence type="ECO:0000256" key="2">
    <source>
        <dbReference type="ARBA" id="ARBA00023015"/>
    </source>
</evidence>
<evidence type="ECO:0000256" key="4">
    <source>
        <dbReference type="ARBA" id="ARBA00023163"/>
    </source>
</evidence>
<comment type="similarity">
    <text evidence="1">Belongs to the LysR transcriptional regulatory family.</text>
</comment>
<keyword evidence="7" id="KW-1185">Reference proteome</keyword>
<keyword evidence="4" id="KW-0804">Transcription</keyword>
<name>A0A839N8C1_9MICO</name>
<dbReference type="GO" id="GO:0003700">
    <property type="term" value="F:DNA-binding transcription factor activity"/>
    <property type="evidence" value="ECO:0007669"/>
    <property type="project" value="InterPro"/>
</dbReference>
<comment type="caution">
    <text evidence="6">The sequence shown here is derived from an EMBL/GenBank/DDBJ whole genome shotgun (WGS) entry which is preliminary data.</text>
</comment>
<dbReference type="PANTHER" id="PTHR30346">
    <property type="entry name" value="TRANSCRIPTIONAL DUAL REGULATOR HCAR-RELATED"/>
    <property type="match status" value="1"/>
</dbReference>
<dbReference type="Gene3D" id="3.40.190.10">
    <property type="entry name" value="Periplasmic binding protein-like II"/>
    <property type="match status" value="2"/>
</dbReference>
<accession>A0A839N8C1</accession>
<evidence type="ECO:0000259" key="5">
    <source>
        <dbReference type="PROSITE" id="PS50931"/>
    </source>
</evidence>
<dbReference type="InterPro" id="IPR036388">
    <property type="entry name" value="WH-like_DNA-bd_sf"/>
</dbReference>
<protein>
    <submittedName>
        <fullName evidence="6">DNA-binding transcriptional LysR family regulator</fullName>
    </submittedName>
</protein>